<evidence type="ECO:0000256" key="5">
    <source>
        <dbReference type="ARBA" id="ARBA00023136"/>
    </source>
</evidence>
<keyword evidence="2" id="KW-0813">Transport</keyword>
<feature type="transmembrane region" description="Helical" evidence="6">
    <location>
        <begin position="296"/>
        <end position="317"/>
    </location>
</feature>
<dbReference type="InterPro" id="IPR036458">
    <property type="entry name" value="Na:dicarbo_symporter_sf"/>
</dbReference>
<dbReference type="EMBL" id="FMUN01000001">
    <property type="protein sequence ID" value="SCX74833.1"/>
    <property type="molecule type" value="Genomic_DNA"/>
</dbReference>
<evidence type="ECO:0000313" key="7">
    <source>
        <dbReference type="EMBL" id="SCX74833.1"/>
    </source>
</evidence>
<dbReference type="Proteomes" id="UP000183104">
    <property type="component" value="Unassembled WGS sequence"/>
</dbReference>
<dbReference type="OrthoDB" id="9766690at2"/>
<evidence type="ECO:0000256" key="1">
    <source>
        <dbReference type="ARBA" id="ARBA00004141"/>
    </source>
</evidence>
<dbReference type="STRING" id="381306.AN478_13390"/>
<dbReference type="PATRIC" id="fig|381306.5.peg.1840"/>
<feature type="transmembrane region" description="Helical" evidence="6">
    <location>
        <begin position="221"/>
        <end position="245"/>
    </location>
</feature>
<sequence length="413" mass="42024">MPHKHAVAVLAGIIVGVLAGVAIGWQGGPAVGAVAWMGTVFLNALQILVIPLVLAAVISGVASVGDIRHFGALGGVTVGYYLATTAIAVLIGLLMVNWIQPGATAGLEAAGELPEGIAERGGADARAFIESILPPNLVAAAADTKLLPLILFALAFGVAMLAVGEPGRPVAAFFQGFNEILMKLVIWLMYLAPLGILGLVAGRLGAAGGGDALVDQLTAVAWHVVTVVSGLAIHAVVLFAILWLVAGRGLSYLATMLRALFVALGTASSSATLPLTMEGVRENGVDPRASRTVLPLGATINMDGTALYEACAVLFIAQAYGLDLTLGQQAIVFVTATLAAIGAAGIPEAGLVTMVIVLNAVGLPLEGIGLLLAVDWLLDRFRTATNVWGDAVGAAVVHRFIGRWKPAGEAPAG</sequence>
<evidence type="ECO:0000256" key="6">
    <source>
        <dbReference type="SAM" id="Phobius"/>
    </source>
</evidence>
<evidence type="ECO:0000256" key="3">
    <source>
        <dbReference type="ARBA" id="ARBA00022692"/>
    </source>
</evidence>
<evidence type="ECO:0000256" key="4">
    <source>
        <dbReference type="ARBA" id="ARBA00022989"/>
    </source>
</evidence>
<accession>A0A0P9EA77</accession>
<name>A0A0P9EA77_9GAMM</name>
<dbReference type="Pfam" id="PF00375">
    <property type="entry name" value="SDF"/>
    <property type="match status" value="1"/>
</dbReference>
<feature type="transmembrane region" description="Helical" evidence="6">
    <location>
        <begin position="33"/>
        <end position="58"/>
    </location>
</feature>
<dbReference type="PRINTS" id="PR00173">
    <property type="entry name" value="EDTRNSPORT"/>
</dbReference>
<dbReference type="InterPro" id="IPR050746">
    <property type="entry name" value="DAACS"/>
</dbReference>
<dbReference type="GO" id="GO:0015293">
    <property type="term" value="F:symporter activity"/>
    <property type="evidence" value="ECO:0007669"/>
    <property type="project" value="InterPro"/>
</dbReference>
<feature type="transmembrane region" description="Helical" evidence="6">
    <location>
        <begin position="184"/>
        <end position="201"/>
    </location>
</feature>
<keyword evidence="8" id="KW-1185">Reference proteome</keyword>
<keyword evidence="5 6" id="KW-0472">Membrane</keyword>
<dbReference type="GO" id="GO:0016020">
    <property type="term" value="C:membrane"/>
    <property type="evidence" value="ECO:0007669"/>
    <property type="project" value="UniProtKB-SubCell"/>
</dbReference>
<organism evidence="7 8">
    <name type="scientific">Thiohalorhabdus denitrificans</name>
    <dbReference type="NCBI Taxonomy" id="381306"/>
    <lineage>
        <taxon>Bacteria</taxon>
        <taxon>Pseudomonadati</taxon>
        <taxon>Pseudomonadota</taxon>
        <taxon>Gammaproteobacteria</taxon>
        <taxon>Thiohalorhabdales</taxon>
        <taxon>Thiohalorhabdaceae</taxon>
        <taxon>Thiohalorhabdus</taxon>
    </lineage>
</organism>
<keyword evidence="4 6" id="KW-1133">Transmembrane helix</keyword>
<keyword evidence="3 6" id="KW-0812">Transmembrane</keyword>
<dbReference type="SUPFAM" id="SSF118215">
    <property type="entry name" value="Proton glutamate symport protein"/>
    <property type="match status" value="1"/>
</dbReference>
<reference evidence="8" key="1">
    <citation type="submission" date="2016-10" db="EMBL/GenBank/DDBJ databases">
        <authorList>
            <person name="Varghese N."/>
        </authorList>
    </citation>
    <scope>NUCLEOTIDE SEQUENCE [LARGE SCALE GENOMIC DNA]</scope>
    <source>
        <strain evidence="8">HL 19</strain>
    </source>
</reference>
<feature type="transmembrane region" description="Helical" evidence="6">
    <location>
        <begin position="257"/>
        <end position="276"/>
    </location>
</feature>
<evidence type="ECO:0000256" key="2">
    <source>
        <dbReference type="ARBA" id="ARBA00022448"/>
    </source>
</evidence>
<protein>
    <submittedName>
        <fullName evidence="7">Na+/H+-dicarboxylate symporter</fullName>
    </submittedName>
</protein>
<dbReference type="InterPro" id="IPR001991">
    <property type="entry name" value="Na-dicarboxylate_symporter"/>
</dbReference>
<dbReference type="AlphaFoldDB" id="A0A0P9EA77"/>
<feature type="transmembrane region" description="Helical" evidence="6">
    <location>
        <begin position="7"/>
        <end position="27"/>
    </location>
</feature>
<feature type="transmembrane region" description="Helical" evidence="6">
    <location>
        <begin position="70"/>
        <end position="99"/>
    </location>
</feature>
<comment type="subcellular location">
    <subcellularLocation>
        <location evidence="1">Membrane</location>
        <topology evidence="1">Multi-pass membrane protein</topology>
    </subcellularLocation>
</comment>
<proteinExistence type="predicted"/>
<feature type="transmembrane region" description="Helical" evidence="6">
    <location>
        <begin position="329"/>
        <end position="346"/>
    </location>
</feature>
<evidence type="ECO:0000313" key="8">
    <source>
        <dbReference type="Proteomes" id="UP000183104"/>
    </source>
</evidence>
<gene>
    <name evidence="7" type="ORF">SAMN05661077_0171</name>
</gene>
<dbReference type="Gene3D" id="1.10.3860.10">
    <property type="entry name" value="Sodium:dicarboxylate symporter"/>
    <property type="match status" value="1"/>
</dbReference>
<feature type="transmembrane region" description="Helical" evidence="6">
    <location>
        <begin position="146"/>
        <end position="163"/>
    </location>
</feature>
<feature type="transmembrane region" description="Helical" evidence="6">
    <location>
        <begin position="352"/>
        <end position="374"/>
    </location>
</feature>
<dbReference type="PANTHER" id="PTHR11958">
    <property type="entry name" value="SODIUM/DICARBOXYLATE SYMPORTER-RELATED"/>
    <property type="match status" value="1"/>
</dbReference>
<dbReference type="PANTHER" id="PTHR11958:SF63">
    <property type="entry name" value="AMINO ACID TRANSPORTER"/>
    <property type="match status" value="1"/>
</dbReference>
<dbReference type="RefSeq" id="WP_054967100.1">
    <property type="nucleotide sequence ID" value="NZ_FMUN01000001.1"/>
</dbReference>